<name>A0AB34KRU2_9PEZI</name>
<dbReference type="GeneID" id="96004947"/>
<feature type="region of interest" description="Disordered" evidence="2">
    <location>
        <begin position="614"/>
        <end position="667"/>
    </location>
</feature>
<feature type="compositionally biased region" description="Basic and acidic residues" evidence="2">
    <location>
        <begin position="327"/>
        <end position="338"/>
    </location>
</feature>
<protein>
    <recommendedName>
        <fullName evidence="3">Choline kinase N-terminal domain-containing protein</fullName>
    </recommendedName>
</protein>
<evidence type="ECO:0000256" key="1">
    <source>
        <dbReference type="ARBA" id="ARBA00038211"/>
    </source>
</evidence>
<feature type="compositionally biased region" description="Basic and acidic residues" evidence="2">
    <location>
        <begin position="167"/>
        <end position="179"/>
    </location>
</feature>
<feature type="region of interest" description="Disordered" evidence="2">
    <location>
        <begin position="244"/>
        <end position="265"/>
    </location>
</feature>
<dbReference type="Proteomes" id="UP000803884">
    <property type="component" value="Unassembled WGS sequence"/>
</dbReference>
<reference evidence="4 5" key="1">
    <citation type="journal article" date="2020" name="Microbiol. Resour. Announc.">
        <title>Draft Genome Sequence of a Cladosporium Species Isolated from the Mesophotic Ascidian Didemnum maculosum.</title>
        <authorList>
            <person name="Gioti A."/>
            <person name="Siaperas R."/>
            <person name="Nikolaivits E."/>
            <person name="Le Goff G."/>
            <person name="Ouazzani J."/>
            <person name="Kotoulas G."/>
            <person name="Topakas E."/>
        </authorList>
    </citation>
    <scope>NUCLEOTIDE SEQUENCE [LARGE SCALE GENOMIC DNA]</scope>
    <source>
        <strain evidence="4 5">TM138-S3</strain>
    </source>
</reference>
<feature type="domain" description="Choline kinase N-terminal" evidence="3">
    <location>
        <begin position="225"/>
        <end position="303"/>
    </location>
</feature>
<evidence type="ECO:0000256" key="2">
    <source>
        <dbReference type="SAM" id="MobiDB-lite"/>
    </source>
</evidence>
<accession>A0AB34KRU2</accession>
<proteinExistence type="inferred from homology"/>
<comment type="similarity">
    <text evidence="1">Belongs to the choline/ethanolamine kinase family.</text>
</comment>
<dbReference type="Pfam" id="PF01633">
    <property type="entry name" value="Choline_kinase"/>
    <property type="match status" value="1"/>
</dbReference>
<feature type="compositionally biased region" description="Basic and acidic residues" evidence="2">
    <location>
        <begin position="127"/>
        <end position="146"/>
    </location>
</feature>
<gene>
    <name evidence="4" type="ORF">WHR41_03503</name>
</gene>
<dbReference type="RefSeq" id="XP_069230804.1">
    <property type="nucleotide sequence ID" value="XM_069372109.1"/>
</dbReference>
<dbReference type="SUPFAM" id="SSF56112">
    <property type="entry name" value="Protein kinase-like (PK-like)"/>
    <property type="match status" value="1"/>
</dbReference>
<dbReference type="EMBL" id="JAAQHG020000009">
    <property type="protein sequence ID" value="KAL1587699.1"/>
    <property type="molecule type" value="Genomic_DNA"/>
</dbReference>
<feature type="compositionally biased region" description="Basic residues" evidence="2">
    <location>
        <begin position="147"/>
        <end position="156"/>
    </location>
</feature>
<evidence type="ECO:0000259" key="3">
    <source>
        <dbReference type="Pfam" id="PF04428"/>
    </source>
</evidence>
<feature type="compositionally biased region" description="Polar residues" evidence="2">
    <location>
        <begin position="100"/>
        <end position="113"/>
    </location>
</feature>
<dbReference type="GO" id="GO:0004103">
    <property type="term" value="F:choline kinase activity"/>
    <property type="evidence" value="ECO:0007669"/>
    <property type="project" value="TreeGrafter"/>
</dbReference>
<feature type="region of interest" description="Disordered" evidence="2">
    <location>
        <begin position="72"/>
        <end position="179"/>
    </location>
</feature>
<dbReference type="InterPro" id="IPR007521">
    <property type="entry name" value="Choline_kin_N"/>
</dbReference>
<dbReference type="PANTHER" id="PTHR22603">
    <property type="entry name" value="CHOLINE/ETHANOALAMINE KINASE"/>
    <property type="match status" value="1"/>
</dbReference>
<dbReference type="GO" id="GO:0005737">
    <property type="term" value="C:cytoplasm"/>
    <property type="evidence" value="ECO:0007669"/>
    <property type="project" value="TreeGrafter"/>
</dbReference>
<evidence type="ECO:0000313" key="5">
    <source>
        <dbReference type="Proteomes" id="UP000803884"/>
    </source>
</evidence>
<sequence length="800" mass="90272">MPSTAGNASPRPGILKQESQDAPLNDCASPSSYLGLNYSGSPKATPKTVSIDPYAETISPLVLGKQKPLDEFSLEGERAPRKPSVKGPSAHRLSGRPAINPSQSTTSVDTIPQSEDRSGSEAQGHSRHLDHLIDEVSAWVRDEKERRARRKQKKRAARDASATSDGNADRRGSDSDSADDLSKLEDILKRTATLEVSASRRQSLRHKISLKKLHKRKLSTASSDTEYHDGDVLVPSCDAILDNSKTVAQPGGASESDDESTQLKATPSRRDFDAWASFKFEIVRLTHTLRLKGWRRVPMDLSNQITVERLSGALTNAVYVVTPPSELPERPVSREGKTSKPATNKPPPPKLLLRIYGPQVEHLIDRDAELQILKRLARKRIGPRMLGTFANGRFEEYFHAMPLTPEELRNADTSRQIAKRMRELHEGIELTDKERNDGPFVWLNWDKWVQRVEQVVSWLDREVQRVPEGAKPTGDEAWKRRGYICGVEWRVFRGAVDKYRKWLEDQFGGPEKVREELVFAHNDTQYGNILRMVPTTESPLLLPANTHKQLVVIDFEYSNANMPGLEFANHFTEWCYNYHDERKPYAINTNWYPTPEEQDRFVRAYVRHRPQFNVSTPKIRPSSPPAEEGPRRTTSSISSFMLDARAPGQANQSAAPTVDETAEKSSEDAEVQRLIKETRLWRIANTAQWVAWGIVQAKVPGMPAFSPTATPTEPAKDEPILEDAGREALGERAETYHDLAKVQTSESAATEDEQQHEEFDYLGYAQHRAMFFWGDMLQLGLVKEEDVPEELRAKVKKVPY</sequence>
<comment type="caution">
    <text evidence="4">The sequence shown here is derived from an EMBL/GenBank/DDBJ whole genome shotgun (WGS) entry which is preliminary data.</text>
</comment>
<dbReference type="PANTHER" id="PTHR22603:SF93">
    <property type="entry name" value="RE24176P"/>
    <property type="match status" value="1"/>
</dbReference>
<dbReference type="GO" id="GO:0006646">
    <property type="term" value="P:phosphatidylethanolamine biosynthetic process"/>
    <property type="evidence" value="ECO:0007669"/>
    <property type="project" value="TreeGrafter"/>
</dbReference>
<feature type="compositionally biased region" description="Polar residues" evidence="2">
    <location>
        <begin position="28"/>
        <end position="42"/>
    </location>
</feature>
<organism evidence="4 5">
    <name type="scientific">Cladosporium halotolerans</name>
    <dbReference type="NCBI Taxonomy" id="1052096"/>
    <lineage>
        <taxon>Eukaryota</taxon>
        <taxon>Fungi</taxon>
        <taxon>Dikarya</taxon>
        <taxon>Ascomycota</taxon>
        <taxon>Pezizomycotina</taxon>
        <taxon>Dothideomycetes</taxon>
        <taxon>Dothideomycetidae</taxon>
        <taxon>Cladosporiales</taxon>
        <taxon>Cladosporiaceae</taxon>
        <taxon>Cladosporium</taxon>
    </lineage>
</organism>
<evidence type="ECO:0000313" key="4">
    <source>
        <dbReference type="EMBL" id="KAL1587699.1"/>
    </source>
</evidence>
<feature type="region of interest" description="Disordered" evidence="2">
    <location>
        <begin position="325"/>
        <end position="350"/>
    </location>
</feature>
<feature type="region of interest" description="Disordered" evidence="2">
    <location>
        <begin position="1"/>
        <end position="49"/>
    </location>
</feature>
<dbReference type="InterPro" id="IPR011009">
    <property type="entry name" value="Kinase-like_dom_sf"/>
</dbReference>
<dbReference type="Gene3D" id="3.90.1200.10">
    <property type="match status" value="1"/>
</dbReference>
<dbReference type="CDD" id="cd05157">
    <property type="entry name" value="ETNK_euk"/>
    <property type="match status" value="1"/>
</dbReference>
<dbReference type="Pfam" id="PF04428">
    <property type="entry name" value="Choline_kin_N"/>
    <property type="match status" value="1"/>
</dbReference>
<keyword evidence="5" id="KW-1185">Reference proteome</keyword>
<dbReference type="AlphaFoldDB" id="A0AB34KRU2"/>
<dbReference type="GO" id="GO:0004305">
    <property type="term" value="F:ethanolamine kinase activity"/>
    <property type="evidence" value="ECO:0007669"/>
    <property type="project" value="TreeGrafter"/>
</dbReference>